<dbReference type="GO" id="GO:0004605">
    <property type="term" value="F:phosphatidate cytidylyltransferase activity"/>
    <property type="evidence" value="ECO:0007669"/>
    <property type="project" value="UniProtKB-EC"/>
</dbReference>
<evidence type="ECO:0000256" key="18">
    <source>
        <dbReference type="RuleBase" id="RU003938"/>
    </source>
</evidence>
<evidence type="ECO:0000256" key="5">
    <source>
        <dbReference type="ARBA" id="ARBA00010185"/>
    </source>
</evidence>
<evidence type="ECO:0000256" key="9">
    <source>
        <dbReference type="ARBA" id="ARBA00022516"/>
    </source>
</evidence>
<protein>
    <recommendedName>
        <fullName evidence="7 18">Phosphatidate cytidylyltransferase</fullName>
        <ecNumber evidence="6 18">2.7.7.41</ecNumber>
    </recommendedName>
</protein>
<dbReference type="PANTHER" id="PTHR46382">
    <property type="entry name" value="PHOSPHATIDATE CYTIDYLYLTRANSFERASE"/>
    <property type="match status" value="1"/>
</dbReference>
<dbReference type="EC" id="2.7.7.41" evidence="6 18"/>
<dbReference type="AlphaFoldDB" id="A0A3L6ZVB0"/>
<keyword evidence="16" id="KW-0594">Phospholipid biosynthesis</keyword>
<feature type="transmembrane region" description="Helical" evidence="20">
    <location>
        <begin position="60"/>
        <end position="79"/>
    </location>
</feature>
<evidence type="ECO:0000256" key="12">
    <source>
        <dbReference type="ARBA" id="ARBA00022695"/>
    </source>
</evidence>
<dbReference type="PROSITE" id="PS01315">
    <property type="entry name" value="CDS"/>
    <property type="match status" value="1"/>
</dbReference>
<feature type="transmembrane region" description="Helical" evidence="20">
    <location>
        <begin position="113"/>
        <end position="130"/>
    </location>
</feature>
<evidence type="ECO:0000256" key="1">
    <source>
        <dbReference type="ARBA" id="ARBA00001698"/>
    </source>
</evidence>
<comment type="catalytic activity">
    <reaction evidence="1 18">
        <text>a 1,2-diacyl-sn-glycero-3-phosphate + CTP + H(+) = a CDP-1,2-diacyl-sn-glycerol + diphosphate</text>
        <dbReference type="Rhea" id="RHEA:16229"/>
        <dbReference type="ChEBI" id="CHEBI:15378"/>
        <dbReference type="ChEBI" id="CHEBI:33019"/>
        <dbReference type="ChEBI" id="CHEBI:37563"/>
        <dbReference type="ChEBI" id="CHEBI:58332"/>
        <dbReference type="ChEBI" id="CHEBI:58608"/>
        <dbReference type="EC" id="2.7.7.41"/>
    </reaction>
</comment>
<dbReference type="Pfam" id="PF01148">
    <property type="entry name" value="CTP_transf_1"/>
    <property type="match status" value="1"/>
</dbReference>
<evidence type="ECO:0000313" key="22">
    <source>
        <dbReference type="Proteomes" id="UP000270299"/>
    </source>
</evidence>
<evidence type="ECO:0000256" key="17">
    <source>
        <dbReference type="ARBA" id="ARBA00023264"/>
    </source>
</evidence>
<dbReference type="GO" id="GO:0016024">
    <property type="term" value="P:CDP-diacylglycerol biosynthetic process"/>
    <property type="evidence" value="ECO:0007669"/>
    <property type="project" value="UniProtKB-UniPathway"/>
</dbReference>
<evidence type="ECO:0000256" key="2">
    <source>
        <dbReference type="ARBA" id="ARBA00004651"/>
    </source>
</evidence>
<comment type="similarity">
    <text evidence="5 18">Belongs to the CDS family.</text>
</comment>
<keyword evidence="9" id="KW-0444">Lipid biosynthesis</keyword>
<feature type="transmembrane region" description="Helical" evidence="20">
    <location>
        <begin position="136"/>
        <end position="153"/>
    </location>
</feature>
<proteinExistence type="inferred from homology"/>
<evidence type="ECO:0000256" key="13">
    <source>
        <dbReference type="ARBA" id="ARBA00022989"/>
    </source>
</evidence>
<keyword evidence="8" id="KW-1003">Cell membrane</keyword>
<organism evidence="21 22">
    <name type="scientific">Mycetocola manganoxydans</name>
    <dbReference type="NCBI Taxonomy" id="699879"/>
    <lineage>
        <taxon>Bacteria</taxon>
        <taxon>Bacillati</taxon>
        <taxon>Actinomycetota</taxon>
        <taxon>Actinomycetes</taxon>
        <taxon>Micrococcales</taxon>
        <taxon>Microbacteriaceae</taxon>
        <taxon>Mycetocola</taxon>
    </lineage>
</organism>
<comment type="caution">
    <text evidence="21">The sequence shown here is derived from an EMBL/GenBank/DDBJ whole genome shotgun (WGS) entry which is preliminary data.</text>
</comment>
<dbReference type="PANTHER" id="PTHR46382:SF1">
    <property type="entry name" value="PHOSPHATIDATE CYTIDYLYLTRANSFERASE"/>
    <property type="match status" value="1"/>
</dbReference>
<keyword evidence="13 20" id="KW-1133">Transmembrane helix</keyword>
<keyword evidence="11 18" id="KW-0812">Transmembrane</keyword>
<keyword evidence="10 18" id="KW-0808">Transferase</keyword>
<evidence type="ECO:0000256" key="8">
    <source>
        <dbReference type="ARBA" id="ARBA00022475"/>
    </source>
</evidence>
<evidence type="ECO:0000313" key="21">
    <source>
        <dbReference type="EMBL" id="RLP71615.1"/>
    </source>
</evidence>
<feature type="transmembrane region" description="Helical" evidence="20">
    <location>
        <begin position="312"/>
        <end position="332"/>
    </location>
</feature>
<accession>A0A3L6ZVB0</accession>
<evidence type="ECO:0000256" key="11">
    <source>
        <dbReference type="ARBA" id="ARBA00022692"/>
    </source>
</evidence>
<feature type="compositionally biased region" description="Gly residues" evidence="19">
    <location>
        <begin position="1"/>
        <end position="10"/>
    </location>
</feature>
<keyword evidence="12 18" id="KW-0548">Nucleotidyltransferase</keyword>
<keyword evidence="14" id="KW-0443">Lipid metabolism</keyword>
<dbReference type="OrthoDB" id="9799199at2"/>
<dbReference type="RefSeq" id="WP_121672636.1">
    <property type="nucleotide sequence ID" value="NZ_BMXM01000001.1"/>
</dbReference>
<evidence type="ECO:0000256" key="19">
    <source>
        <dbReference type="SAM" id="MobiDB-lite"/>
    </source>
</evidence>
<feature type="transmembrane region" description="Helical" evidence="20">
    <location>
        <begin position="238"/>
        <end position="256"/>
    </location>
</feature>
<name>A0A3L6ZVB0_9MICO</name>
<keyword evidence="15 20" id="KW-0472">Membrane</keyword>
<feature type="transmembrane region" description="Helical" evidence="20">
    <location>
        <begin position="198"/>
        <end position="217"/>
    </location>
</feature>
<feature type="transmembrane region" description="Helical" evidence="20">
    <location>
        <begin position="174"/>
        <end position="192"/>
    </location>
</feature>
<reference evidence="21 22" key="1">
    <citation type="submission" date="2018-10" db="EMBL/GenBank/DDBJ databases">
        <authorList>
            <person name="Li J."/>
        </authorList>
    </citation>
    <scope>NUCLEOTIDE SEQUENCE [LARGE SCALE GENOMIC DNA]</scope>
    <source>
        <strain evidence="21 22">CCTCC AB209002</strain>
    </source>
</reference>
<evidence type="ECO:0000256" key="20">
    <source>
        <dbReference type="SAM" id="Phobius"/>
    </source>
</evidence>
<evidence type="ECO:0000256" key="3">
    <source>
        <dbReference type="ARBA" id="ARBA00005119"/>
    </source>
</evidence>
<evidence type="ECO:0000256" key="7">
    <source>
        <dbReference type="ARBA" id="ARBA00019373"/>
    </source>
</evidence>
<keyword evidence="22" id="KW-1185">Reference proteome</keyword>
<keyword evidence="17" id="KW-1208">Phospholipid metabolism</keyword>
<evidence type="ECO:0000256" key="4">
    <source>
        <dbReference type="ARBA" id="ARBA00005189"/>
    </source>
</evidence>
<evidence type="ECO:0000256" key="16">
    <source>
        <dbReference type="ARBA" id="ARBA00023209"/>
    </source>
</evidence>
<dbReference type="Proteomes" id="UP000270299">
    <property type="component" value="Unassembled WGS sequence"/>
</dbReference>
<dbReference type="InterPro" id="IPR000374">
    <property type="entry name" value="PC_trans"/>
</dbReference>
<comment type="pathway">
    <text evidence="4">Lipid metabolism.</text>
</comment>
<evidence type="ECO:0000256" key="14">
    <source>
        <dbReference type="ARBA" id="ARBA00023098"/>
    </source>
</evidence>
<comment type="pathway">
    <text evidence="3 18">Phospholipid metabolism; CDP-diacylglycerol biosynthesis; CDP-diacylglycerol from sn-glycerol 3-phosphate: step 3/3.</text>
</comment>
<sequence>MPDTGDGAGAKGQKPRRSSRDEFSAQLKSRRADIERQVRATRATLDEANARIEARAGRNLLLATLIGLGLGLAMIFSLIFVKEVFVFFAAAVVAFTVFELTQAFRRAGRAIDVWPAVIGSLGIVVSGYFFDPAARWAVLVGVIVFILVWRLLAQMAHHTPRRVAEVLRDLASAVFVQIYVSFLASFAVVLVRQPEGQWWTLAFLTIVVAVDIGAYASGLNFGKHPMAPLISPKKTWEGLAGAAVAAIASGILLAIFMLDSPWWVGLLLGIALLGTATMGDLTESLIKRDLGIKDMSSWLPGHGGFLDRLDSILPSAPIAFAMFLLFSGATIAG</sequence>
<gene>
    <name evidence="21" type="ORF">D9V29_07085</name>
</gene>
<evidence type="ECO:0000256" key="6">
    <source>
        <dbReference type="ARBA" id="ARBA00012487"/>
    </source>
</evidence>
<dbReference type="GO" id="GO:0005886">
    <property type="term" value="C:plasma membrane"/>
    <property type="evidence" value="ECO:0007669"/>
    <property type="project" value="UniProtKB-SubCell"/>
</dbReference>
<evidence type="ECO:0000256" key="10">
    <source>
        <dbReference type="ARBA" id="ARBA00022679"/>
    </source>
</evidence>
<comment type="subcellular location">
    <subcellularLocation>
        <location evidence="2">Cell membrane</location>
        <topology evidence="2">Multi-pass membrane protein</topology>
    </subcellularLocation>
</comment>
<feature type="transmembrane region" description="Helical" evidence="20">
    <location>
        <begin position="85"/>
        <end position="101"/>
    </location>
</feature>
<dbReference type="EMBL" id="RCUV01000007">
    <property type="protein sequence ID" value="RLP71615.1"/>
    <property type="molecule type" value="Genomic_DNA"/>
</dbReference>
<feature type="region of interest" description="Disordered" evidence="19">
    <location>
        <begin position="1"/>
        <end position="26"/>
    </location>
</feature>
<evidence type="ECO:0000256" key="15">
    <source>
        <dbReference type="ARBA" id="ARBA00023136"/>
    </source>
</evidence>
<dbReference type="UniPathway" id="UPA00557">
    <property type="reaction ID" value="UER00614"/>
</dbReference>